<gene>
    <name evidence="7" type="ORF">D9Q98_001130</name>
</gene>
<dbReference type="InterPro" id="IPR036188">
    <property type="entry name" value="FAD/NAD-bd_sf"/>
</dbReference>
<keyword evidence="8" id="KW-1185">Reference proteome</keyword>
<dbReference type="PANTHER" id="PTHR39757:SF5">
    <property type="entry name" value="OS02G0190600 PROTEIN"/>
    <property type="match status" value="1"/>
</dbReference>
<evidence type="ECO:0000313" key="8">
    <source>
        <dbReference type="Proteomes" id="UP001055712"/>
    </source>
</evidence>
<comment type="pathway">
    <text evidence="1">Carotenoid biosynthesis; beta-carotene biosynthesis.</text>
</comment>
<dbReference type="PANTHER" id="PTHR39757">
    <property type="match status" value="1"/>
</dbReference>
<keyword evidence="5" id="KW-0520">NAD</keyword>
<dbReference type="GO" id="GO:0016860">
    <property type="term" value="F:intramolecular oxidoreductase activity"/>
    <property type="evidence" value="ECO:0007669"/>
    <property type="project" value="UniProtKB-ARBA"/>
</dbReference>
<evidence type="ECO:0000256" key="5">
    <source>
        <dbReference type="ARBA" id="ARBA00023027"/>
    </source>
</evidence>
<evidence type="ECO:0000256" key="3">
    <source>
        <dbReference type="ARBA" id="ARBA00012242"/>
    </source>
</evidence>
<protein>
    <recommendedName>
        <fullName evidence="3">lycopene beta-cyclase</fullName>
        <ecNumber evidence="3">5.5.1.19</ecNumber>
    </recommendedName>
</protein>
<dbReference type="Pfam" id="PF05834">
    <property type="entry name" value="Lycopene_cycl"/>
    <property type="match status" value="1"/>
</dbReference>
<evidence type="ECO:0000256" key="6">
    <source>
        <dbReference type="ARBA" id="ARBA00037906"/>
    </source>
</evidence>
<dbReference type="EC" id="5.5.1.19" evidence="3"/>
<dbReference type="AlphaFoldDB" id="A0A9D4TZJ6"/>
<evidence type="ECO:0000256" key="1">
    <source>
        <dbReference type="ARBA" id="ARBA00005089"/>
    </source>
</evidence>
<accession>A0A9D4TZJ6</accession>
<reference evidence="7" key="2">
    <citation type="submission" date="2020-11" db="EMBL/GenBank/DDBJ databases">
        <authorList>
            <person name="Cecchin M."/>
            <person name="Marcolungo L."/>
            <person name="Rossato M."/>
            <person name="Girolomoni L."/>
            <person name="Cosentino E."/>
            <person name="Cuine S."/>
            <person name="Li-Beisson Y."/>
            <person name="Delledonne M."/>
            <person name="Ballottari M."/>
        </authorList>
    </citation>
    <scope>NUCLEOTIDE SEQUENCE</scope>
    <source>
        <strain evidence="7">211/11P</strain>
        <tissue evidence="7">Whole cell</tissue>
    </source>
</reference>
<comment type="similarity">
    <text evidence="2">Belongs to the lycopene cyclase family.</text>
</comment>
<evidence type="ECO:0000313" key="7">
    <source>
        <dbReference type="EMBL" id="KAI3438710.1"/>
    </source>
</evidence>
<dbReference type="Gene3D" id="3.50.50.60">
    <property type="entry name" value="FAD/NAD(P)-binding domain"/>
    <property type="match status" value="1"/>
</dbReference>
<dbReference type="OrthoDB" id="1716816at2759"/>
<dbReference type="NCBIfam" id="TIGR01790">
    <property type="entry name" value="carotene-cycl"/>
    <property type="match status" value="1"/>
</dbReference>
<dbReference type="InterPro" id="IPR010108">
    <property type="entry name" value="Lycopene_cyclase_b/e"/>
</dbReference>
<name>A0A9D4TZJ6_CHLVU</name>
<reference evidence="7" key="1">
    <citation type="journal article" date="2019" name="Plant J.">
        <title>Chlorella vulgaris genome assembly and annotation reveals the molecular basis for metabolic acclimation to high light conditions.</title>
        <authorList>
            <person name="Cecchin M."/>
            <person name="Marcolungo L."/>
            <person name="Rossato M."/>
            <person name="Girolomoni L."/>
            <person name="Cosentino E."/>
            <person name="Cuine S."/>
            <person name="Li-Beisson Y."/>
            <person name="Delledonne M."/>
            <person name="Ballottari M."/>
        </authorList>
    </citation>
    <scope>NUCLEOTIDE SEQUENCE</scope>
    <source>
        <strain evidence="7">211/11P</strain>
    </source>
</reference>
<dbReference type="SUPFAM" id="SSF51905">
    <property type="entry name" value="FAD/NAD(P)-binding domain"/>
    <property type="match status" value="1"/>
</dbReference>
<evidence type="ECO:0000256" key="2">
    <source>
        <dbReference type="ARBA" id="ARBA00006599"/>
    </source>
</evidence>
<comment type="caution">
    <text evidence="7">The sequence shown here is derived from an EMBL/GenBank/DDBJ whole genome shotgun (WGS) entry which is preliminary data.</text>
</comment>
<dbReference type="GO" id="GO:0016705">
    <property type="term" value="F:oxidoreductase activity, acting on paired donors, with incorporation or reduction of molecular oxygen"/>
    <property type="evidence" value="ECO:0007669"/>
    <property type="project" value="InterPro"/>
</dbReference>
<comment type="pathway">
    <text evidence="6">Carotenoid biosynthesis; beta-zeacarotene biosynthesis.</text>
</comment>
<dbReference type="GO" id="GO:0016117">
    <property type="term" value="P:carotenoid biosynthetic process"/>
    <property type="evidence" value="ECO:0007669"/>
    <property type="project" value="UniProtKB-KW"/>
</dbReference>
<sequence>MTTLQTACRTASPASLSTSCFGSGKACLRTAAGQHIRSRRQPGRKQLHLVCSAVTAETAAAPPSTPVLPSGGRGPTYDSSAPLSPLNKVLFPDIELPLYDPAQPRTFDLVVVGSGPSGLAVAHRVAEAGFKVLIVDPNPLAPWINNFGVWIDEFEAMGLADCLDYTWQRAVVHLDSKPQGERYLSRPYGRVDRPKLKRRLLERCIASKGVSFYCSKAQDVTHADGRSTVRLDGGVSVCGSFVADATGHSRKLVEFDQPFNPGYQGAYGIVVEVESHPFDCDTMLFMDWRDDHLEGEVKERNAKLPTFLYAMPFSPTRVFLEETSLVARPIIPFPELKLRLEKRMAHLGLKVLSVEDEEFCAIPMGGCLPVHPQRVIGVGGTAGMVHPSTGYMVSRVLGAAPLVADAIVDQLSSVCDKATDSHLERAPRSEQEAAAMSAAVWGVMWPVQRLRQRAFFEFGMDVLLKLDLAETRQFFAAFFSLSDHHWHGFLSSRLSFSQLIGFGLSLFAKSSNAARANLLAKGLPGLVVMLARLVTLK</sequence>
<organism evidence="7 8">
    <name type="scientific">Chlorella vulgaris</name>
    <name type="common">Green alga</name>
    <dbReference type="NCBI Taxonomy" id="3077"/>
    <lineage>
        <taxon>Eukaryota</taxon>
        <taxon>Viridiplantae</taxon>
        <taxon>Chlorophyta</taxon>
        <taxon>core chlorophytes</taxon>
        <taxon>Trebouxiophyceae</taxon>
        <taxon>Chlorellales</taxon>
        <taxon>Chlorellaceae</taxon>
        <taxon>Chlorella clade</taxon>
        <taxon>Chlorella</taxon>
    </lineage>
</organism>
<evidence type="ECO:0000256" key="4">
    <source>
        <dbReference type="ARBA" id="ARBA00022746"/>
    </source>
</evidence>
<dbReference type="EMBL" id="SIDB01000001">
    <property type="protein sequence ID" value="KAI3438710.1"/>
    <property type="molecule type" value="Genomic_DNA"/>
</dbReference>
<dbReference type="Proteomes" id="UP001055712">
    <property type="component" value="Unassembled WGS sequence"/>
</dbReference>
<proteinExistence type="inferred from homology"/>
<keyword evidence="4" id="KW-0125">Carotenoid biosynthesis</keyword>